<evidence type="ECO:0000313" key="1">
    <source>
        <dbReference type="EMBL" id="CAF3622760.1"/>
    </source>
</evidence>
<gene>
    <name evidence="1" type="ORF">OXD698_LOCUS7522</name>
</gene>
<reference evidence="1" key="1">
    <citation type="submission" date="2021-02" db="EMBL/GenBank/DDBJ databases">
        <authorList>
            <person name="Nowell W R."/>
        </authorList>
    </citation>
    <scope>NUCLEOTIDE SEQUENCE</scope>
</reference>
<evidence type="ECO:0000313" key="2">
    <source>
        <dbReference type="Proteomes" id="UP000663844"/>
    </source>
</evidence>
<accession>A0A818PLC4</accession>
<dbReference type="EMBL" id="CAJOAZ010000346">
    <property type="protein sequence ID" value="CAF3622760.1"/>
    <property type="molecule type" value="Genomic_DNA"/>
</dbReference>
<dbReference type="AlphaFoldDB" id="A0A818PLC4"/>
<dbReference type="Proteomes" id="UP000663844">
    <property type="component" value="Unassembled WGS sequence"/>
</dbReference>
<name>A0A818PLC4_9BILA</name>
<proteinExistence type="predicted"/>
<comment type="caution">
    <text evidence="1">The sequence shown here is derived from an EMBL/GenBank/DDBJ whole genome shotgun (WGS) entry which is preliminary data.</text>
</comment>
<sequence>MALSPVNIYDVPTEKYAYSLTGELGTTGLSPCVAVIVIFSDHTIMMEHRSDIELYKYGSEAEVLDLLEDIAKKVEYPVTKILTWIFLGILVEKDYKIIRDSMFQFIENVASIGAISTETDGIIFINSINSMFNRMVNNPAQKIII</sequence>
<organism evidence="1 2">
    <name type="scientific">Adineta steineri</name>
    <dbReference type="NCBI Taxonomy" id="433720"/>
    <lineage>
        <taxon>Eukaryota</taxon>
        <taxon>Metazoa</taxon>
        <taxon>Spiralia</taxon>
        <taxon>Gnathifera</taxon>
        <taxon>Rotifera</taxon>
        <taxon>Eurotatoria</taxon>
        <taxon>Bdelloidea</taxon>
        <taxon>Adinetida</taxon>
        <taxon>Adinetidae</taxon>
        <taxon>Adineta</taxon>
    </lineage>
</organism>
<protein>
    <submittedName>
        <fullName evidence="1">Uncharacterized protein</fullName>
    </submittedName>
</protein>